<dbReference type="PROSITE" id="PS50075">
    <property type="entry name" value="CARRIER"/>
    <property type="match status" value="1"/>
</dbReference>
<gene>
    <name evidence="2" type="ORF">G3M58_18695</name>
</gene>
<reference evidence="2" key="1">
    <citation type="submission" date="2020-01" db="EMBL/GenBank/DDBJ databases">
        <title>Insect and environment-associated Actinomycetes.</title>
        <authorList>
            <person name="Currrie C."/>
            <person name="Chevrette M."/>
            <person name="Carlson C."/>
            <person name="Stubbendieck R."/>
            <person name="Wendt-Pienkowski E."/>
        </authorList>
    </citation>
    <scope>NUCLEOTIDE SEQUENCE</scope>
    <source>
        <strain evidence="2">SID7499</strain>
    </source>
</reference>
<protein>
    <submittedName>
        <fullName evidence="2">Acyl carrier protein</fullName>
    </submittedName>
</protein>
<name>A0A6G3WSP4_9ACTN</name>
<feature type="non-terminal residue" evidence="2">
    <location>
        <position position="1"/>
    </location>
</feature>
<dbReference type="EMBL" id="JAAGMN010001896">
    <property type="protein sequence ID" value="NEE08474.1"/>
    <property type="molecule type" value="Genomic_DNA"/>
</dbReference>
<dbReference type="InterPro" id="IPR009081">
    <property type="entry name" value="PP-bd_ACP"/>
</dbReference>
<organism evidence="2">
    <name type="scientific">Streptomyces sp. SID7499</name>
    <dbReference type="NCBI Taxonomy" id="2706086"/>
    <lineage>
        <taxon>Bacteria</taxon>
        <taxon>Bacillati</taxon>
        <taxon>Actinomycetota</taxon>
        <taxon>Actinomycetes</taxon>
        <taxon>Kitasatosporales</taxon>
        <taxon>Streptomycetaceae</taxon>
        <taxon>Streptomyces</taxon>
    </lineage>
</organism>
<feature type="domain" description="Carrier" evidence="1">
    <location>
        <begin position="1"/>
        <end position="40"/>
    </location>
</feature>
<evidence type="ECO:0000259" key="1">
    <source>
        <dbReference type="PROSITE" id="PS50075"/>
    </source>
</evidence>
<dbReference type="Pfam" id="PF00550">
    <property type="entry name" value="PP-binding"/>
    <property type="match status" value="1"/>
</dbReference>
<dbReference type="InterPro" id="IPR036736">
    <property type="entry name" value="ACP-like_sf"/>
</dbReference>
<dbReference type="AlphaFoldDB" id="A0A6G3WSP4"/>
<sequence length="47" mass="5371">LTAMRLLARVKEHFGVRVPVRTLMKKPRLLSLAGEIESRADGDVQRR</sequence>
<dbReference type="SUPFAM" id="SSF47336">
    <property type="entry name" value="ACP-like"/>
    <property type="match status" value="1"/>
</dbReference>
<evidence type="ECO:0000313" key="2">
    <source>
        <dbReference type="EMBL" id="NEE08474.1"/>
    </source>
</evidence>
<comment type="caution">
    <text evidence="2">The sequence shown here is derived from an EMBL/GenBank/DDBJ whole genome shotgun (WGS) entry which is preliminary data.</text>
</comment>
<dbReference type="Gene3D" id="1.10.1200.10">
    <property type="entry name" value="ACP-like"/>
    <property type="match status" value="1"/>
</dbReference>
<accession>A0A6G3WSP4</accession>
<proteinExistence type="predicted"/>